<keyword evidence="3" id="KW-1185">Reference proteome</keyword>
<proteinExistence type="predicted"/>
<dbReference type="SUPFAM" id="SSF56300">
    <property type="entry name" value="Metallo-dependent phosphatases"/>
    <property type="match status" value="1"/>
</dbReference>
<name>A0A0M0LLH7_9BACL</name>
<reference evidence="3" key="1">
    <citation type="submission" date="2015-08" db="EMBL/GenBank/DDBJ databases">
        <title>Fjat-10028 dsm 16317.</title>
        <authorList>
            <person name="Liu B."/>
            <person name="Wang J."/>
            <person name="Zhu Y."/>
            <person name="Liu G."/>
            <person name="Chen Q."/>
            <person name="Chen Z."/>
            <person name="Lan J."/>
            <person name="Che J."/>
            <person name="Ge C."/>
            <person name="Shi H."/>
            <person name="Pan Z."/>
            <person name="Liu X."/>
        </authorList>
    </citation>
    <scope>NUCLEOTIDE SEQUENCE [LARGE SCALE GENOMIC DNA]</scope>
    <source>
        <strain evidence="3">DSM 16317</strain>
    </source>
</reference>
<comment type="caution">
    <text evidence="2">The sequence shown here is derived from an EMBL/GenBank/DDBJ whole genome shotgun (WGS) entry which is preliminary data.</text>
</comment>
<dbReference type="STRING" id="263475.AMD00_05295"/>
<gene>
    <name evidence="2" type="ORF">AMD00_05295</name>
</gene>
<evidence type="ECO:0000259" key="1">
    <source>
        <dbReference type="Pfam" id="PF00149"/>
    </source>
</evidence>
<dbReference type="Pfam" id="PF00149">
    <property type="entry name" value="Metallophos"/>
    <property type="match status" value="1"/>
</dbReference>
<organism evidence="2 3">
    <name type="scientific">Viridibacillus arvi</name>
    <dbReference type="NCBI Taxonomy" id="263475"/>
    <lineage>
        <taxon>Bacteria</taxon>
        <taxon>Bacillati</taxon>
        <taxon>Bacillota</taxon>
        <taxon>Bacilli</taxon>
        <taxon>Bacillales</taxon>
        <taxon>Caryophanaceae</taxon>
        <taxon>Viridibacillus</taxon>
    </lineage>
</organism>
<dbReference type="GeneID" id="301135517"/>
<dbReference type="OrthoDB" id="9816081at2"/>
<dbReference type="PATRIC" id="fig|263475.3.peg.1473"/>
<accession>A0A0M0LLH7</accession>
<dbReference type="PANTHER" id="PTHR32440:SF11">
    <property type="entry name" value="METALLOPHOSPHOESTERASE DOMAIN-CONTAINING PROTEIN"/>
    <property type="match status" value="1"/>
</dbReference>
<feature type="domain" description="Calcineurin-like phosphoesterase" evidence="1">
    <location>
        <begin position="11"/>
        <end position="243"/>
    </location>
</feature>
<sequence length="299" mass="34221">MELIYNEQNNFKILQLTDLHIGSKPHHEDDLKTFQLIEDAFSKLNPDLAIITGDLIWSDGVPQSDVIFKELLERFNKYDVPVAITYGNHDSEDEFSRGEIRALEKYLKNAVTKNHSFIVEDRECYAIEVYDRNDSKALKHVLYVMDSGADAPLPVGNYEWIHPEQVNWYRRTAAHYAKYNLKNNAIFMHIPIPEYKEASKSILSGECNETNDTISAPYINTGLFANAFIQGDVKAFFAGHDHDNNFVGEHHGIRLIYGQVGGYQCYGDLERGARIITLQDESIETHTLTASQFSYEFSK</sequence>
<dbReference type="InterPro" id="IPR004843">
    <property type="entry name" value="Calcineurin-like_PHP"/>
</dbReference>
<protein>
    <submittedName>
        <fullName evidence="2">Serine/threonine protein phosphatase</fullName>
    </submittedName>
</protein>
<dbReference type="CDD" id="cd07383">
    <property type="entry name" value="MPP_Dcr2"/>
    <property type="match status" value="1"/>
</dbReference>
<evidence type="ECO:0000313" key="3">
    <source>
        <dbReference type="Proteomes" id="UP000036867"/>
    </source>
</evidence>
<dbReference type="GO" id="GO:0005737">
    <property type="term" value="C:cytoplasm"/>
    <property type="evidence" value="ECO:0007669"/>
    <property type="project" value="TreeGrafter"/>
</dbReference>
<dbReference type="InterPro" id="IPR029052">
    <property type="entry name" value="Metallo-depent_PP-like"/>
</dbReference>
<dbReference type="PANTHER" id="PTHR32440">
    <property type="entry name" value="PHOSPHATASE DCR2-RELATED-RELATED"/>
    <property type="match status" value="1"/>
</dbReference>
<dbReference type="GO" id="GO:0016788">
    <property type="term" value="F:hydrolase activity, acting on ester bonds"/>
    <property type="evidence" value="ECO:0007669"/>
    <property type="project" value="TreeGrafter"/>
</dbReference>
<dbReference type="RefSeq" id="WP_053416015.1">
    <property type="nucleotide sequence ID" value="NZ_LILB01000001.1"/>
</dbReference>
<dbReference type="EMBL" id="LILB01000001">
    <property type="protein sequence ID" value="KOO51851.1"/>
    <property type="molecule type" value="Genomic_DNA"/>
</dbReference>
<evidence type="ECO:0000313" key="2">
    <source>
        <dbReference type="EMBL" id="KOO51851.1"/>
    </source>
</evidence>
<dbReference type="AlphaFoldDB" id="A0A0M0LLH7"/>
<dbReference type="Gene3D" id="3.60.21.10">
    <property type="match status" value="1"/>
</dbReference>
<dbReference type="Proteomes" id="UP000036867">
    <property type="component" value="Unassembled WGS sequence"/>
</dbReference>